<keyword evidence="1" id="KW-0812">Transmembrane</keyword>
<feature type="transmembrane region" description="Helical" evidence="1">
    <location>
        <begin position="12"/>
        <end position="29"/>
    </location>
</feature>
<reference evidence="2" key="2">
    <citation type="submission" date="2025-08" db="UniProtKB">
        <authorList>
            <consortium name="Ensembl"/>
        </authorList>
    </citation>
    <scope>IDENTIFICATION</scope>
</reference>
<dbReference type="SUPFAM" id="SSF52540">
    <property type="entry name" value="P-loop containing nucleoside triphosphate hydrolases"/>
    <property type="match status" value="1"/>
</dbReference>
<reference evidence="2" key="3">
    <citation type="submission" date="2025-09" db="UniProtKB">
        <authorList>
            <consortium name="Ensembl"/>
        </authorList>
    </citation>
    <scope>IDENTIFICATION</scope>
</reference>
<evidence type="ECO:0000256" key="1">
    <source>
        <dbReference type="SAM" id="Phobius"/>
    </source>
</evidence>
<dbReference type="Gene3D" id="3.40.50.300">
    <property type="entry name" value="P-loop containing nucleotide triphosphate hydrolases"/>
    <property type="match status" value="1"/>
</dbReference>
<dbReference type="AlphaFoldDB" id="A0A671TX75"/>
<dbReference type="PANTHER" id="PTHR14241:SF1">
    <property type="entry name" value="INTERFERON-INDUCED PROTEIN 44-RELATED"/>
    <property type="match status" value="1"/>
</dbReference>
<sequence>MDGVRSNDFTVLSCKLNTSFFVFFVLFFLTQMEKFSAKLGIPENCIFPVKNYHKERNLNSVVDSLILSALTEIIHCGDDYINLKKILSEPWRTIHWGDNQSALQHVKDYKPPTDRHQIRILLYGPVGAGKSSFINSVQSVLRGRMCSQALVDFTSFRSFTRQFTTYKIPKEGGQSFYPFVFSDIMGLEIRDGVLVDDVKLVLRGHMRDGYKFNPASTLSEDDLFYNKNPSTNDRVHILVLVTNTEFVMDAETVQKIQEIRMEASDLGIPQVAIFTKIDEACPEIKKDLKTVYKVQHLKRKMEKFSADVGIPMNCIFPVENYHEQIKLNSDVDSLILSALKDIINYGDDFINLKKSNERLVSF</sequence>
<dbReference type="InParanoid" id="A0A671TX75"/>
<dbReference type="GeneTree" id="ENSGT00940000160560"/>
<keyword evidence="3" id="KW-1185">Reference proteome</keyword>
<dbReference type="InterPro" id="IPR027417">
    <property type="entry name" value="P-loop_NTPase"/>
</dbReference>
<name>A0A671TX75_SPAAU</name>
<evidence type="ECO:0000313" key="2">
    <source>
        <dbReference type="Ensembl" id="ENSSAUP00010006001.1"/>
    </source>
</evidence>
<dbReference type="FunCoup" id="A0A671TX75">
    <property type="interactions" value="1"/>
</dbReference>
<dbReference type="Proteomes" id="UP000472265">
    <property type="component" value="Chromosome 22"/>
</dbReference>
<evidence type="ECO:0000313" key="3">
    <source>
        <dbReference type="Proteomes" id="UP000472265"/>
    </source>
</evidence>
<accession>A0A671TX75</accession>
<protein>
    <submittedName>
        <fullName evidence="2">Interferon-induced protein 44-like</fullName>
    </submittedName>
</protein>
<organism evidence="2 3">
    <name type="scientific">Sparus aurata</name>
    <name type="common">Gilthead sea bream</name>
    <dbReference type="NCBI Taxonomy" id="8175"/>
    <lineage>
        <taxon>Eukaryota</taxon>
        <taxon>Metazoa</taxon>
        <taxon>Chordata</taxon>
        <taxon>Craniata</taxon>
        <taxon>Vertebrata</taxon>
        <taxon>Euteleostomi</taxon>
        <taxon>Actinopterygii</taxon>
        <taxon>Neopterygii</taxon>
        <taxon>Teleostei</taxon>
        <taxon>Neoteleostei</taxon>
        <taxon>Acanthomorphata</taxon>
        <taxon>Eupercaria</taxon>
        <taxon>Spariformes</taxon>
        <taxon>Sparidae</taxon>
        <taxon>Sparus</taxon>
    </lineage>
</organism>
<dbReference type="PANTHER" id="PTHR14241">
    <property type="entry name" value="INTERFERON-INDUCED PROTEIN 44"/>
    <property type="match status" value="1"/>
</dbReference>
<dbReference type="GO" id="GO:0006955">
    <property type="term" value="P:immune response"/>
    <property type="evidence" value="ECO:0007669"/>
    <property type="project" value="TreeGrafter"/>
</dbReference>
<dbReference type="CDD" id="cd00882">
    <property type="entry name" value="Ras_like_GTPase"/>
    <property type="match status" value="1"/>
</dbReference>
<reference evidence="2" key="1">
    <citation type="submission" date="2021-04" db="EMBL/GenBank/DDBJ databases">
        <authorList>
            <consortium name="Wellcome Sanger Institute Data Sharing"/>
        </authorList>
    </citation>
    <scope>NUCLEOTIDE SEQUENCE [LARGE SCALE GENOMIC DNA]</scope>
</reference>
<keyword evidence="1" id="KW-0472">Membrane</keyword>
<dbReference type="Ensembl" id="ENSSAUT00010006465.1">
    <property type="protein sequence ID" value="ENSSAUP00010006001.1"/>
    <property type="gene ID" value="ENSSAUG00010003069.1"/>
</dbReference>
<keyword evidence="1" id="KW-1133">Transmembrane helix</keyword>
<proteinExistence type="predicted"/>